<keyword evidence="5 7" id="KW-1133">Transmembrane helix</keyword>
<comment type="similarity">
    <text evidence="7">Belongs to the binding-protein-dependent transport system permease family.</text>
</comment>
<gene>
    <name evidence="9" type="ORF">IGS67_02240</name>
</gene>
<dbReference type="NCBIfam" id="TIGR01726">
    <property type="entry name" value="HEQRo_perm_3TM"/>
    <property type="match status" value="1"/>
</dbReference>
<dbReference type="SUPFAM" id="SSF161098">
    <property type="entry name" value="MetI-like"/>
    <property type="match status" value="1"/>
</dbReference>
<evidence type="ECO:0000256" key="4">
    <source>
        <dbReference type="ARBA" id="ARBA00022692"/>
    </source>
</evidence>
<dbReference type="Gene3D" id="1.10.3720.10">
    <property type="entry name" value="MetI-like"/>
    <property type="match status" value="1"/>
</dbReference>
<comment type="subcellular location">
    <subcellularLocation>
        <location evidence="1 7">Cell membrane</location>
        <topology evidence="1 7">Multi-pass membrane protein</topology>
    </subcellularLocation>
</comment>
<dbReference type="Proteomes" id="UP000642107">
    <property type="component" value="Unassembled WGS sequence"/>
</dbReference>
<dbReference type="InterPro" id="IPR000515">
    <property type="entry name" value="MetI-like"/>
</dbReference>
<sequence length="226" mass="24375">MPVSGLEVLLEGRNLVRLLEGLGTTVGIALASLAVALVCGVPLGLAMTRRGALVQVLTRGYVETMRIVPQLVLLFVVYFDLAREGIVSLSGTATSVLVLGLWGAAEMGDLVRGAVTSIPEHQVDSARALGLAPGQVQRLVVLPQTVRRLAPLTVNLTTRLVKTTSLVVLIGVVEVLKVAQQIIDANRFEHPEAAFWVYGLVLGLYFVVCYPVSVLARRLETRWESR</sequence>
<keyword evidence="4 7" id="KW-0812">Transmembrane</keyword>
<feature type="transmembrane region" description="Helical" evidence="7">
    <location>
        <begin position="166"/>
        <end position="183"/>
    </location>
</feature>
<feature type="domain" description="ABC transmembrane type-1" evidence="8">
    <location>
        <begin position="22"/>
        <end position="216"/>
    </location>
</feature>
<evidence type="ECO:0000256" key="1">
    <source>
        <dbReference type="ARBA" id="ARBA00004651"/>
    </source>
</evidence>
<organism evidence="9 10">
    <name type="scientific">Flavimobilis rhizosphaerae</name>
    <dbReference type="NCBI Taxonomy" id="2775421"/>
    <lineage>
        <taxon>Bacteria</taxon>
        <taxon>Bacillati</taxon>
        <taxon>Actinomycetota</taxon>
        <taxon>Actinomycetes</taxon>
        <taxon>Micrococcales</taxon>
        <taxon>Jonesiaceae</taxon>
        <taxon>Flavimobilis</taxon>
    </lineage>
</organism>
<dbReference type="PANTHER" id="PTHR30614">
    <property type="entry name" value="MEMBRANE COMPONENT OF AMINO ACID ABC TRANSPORTER"/>
    <property type="match status" value="1"/>
</dbReference>
<evidence type="ECO:0000313" key="10">
    <source>
        <dbReference type="Proteomes" id="UP000642107"/>
    </source>
</evidence>
<dbReference type="PROSITE" id="PS50928">
    <property type="entry name" value="ABC_TM1"/>
    <property type="match status" value="1"/>
</dbReference>
<keyword evidence="6 7" id="KW-0472">Membrane</keyword>
<evidence type="ECO:0000256" key="3">
    <source>
        <dbReference type="ARBA" id="ARBA00022475"/>
    </source>
</evidence>
<accession>A0ABR9DMF0</accession>
<comment type="caution">
    <text evidence="9">The sequence shown here is derived from an EMBL/GenBank/DDBJ whole genome shotgun (WGS) entry which is preliminary data.</text>
</comment>
<evidence type="ECO:0000256" key="5">
    <source>
        <dbReference type="ARBA" id="ARBA00022989"/>
    </source>
</evidence>
<protein>
    <submittedName>
        <fullName evidence="9">Amino acid ABC transporter permease</fullName>
    </submittedName>
</protein>
<dbReference type="InterPro" id="IPR043429">
    <property type="entry name" value="ArtM/GltK/GlnP/TcyL/YhdX-like"/>
</dbReference>
<feature type="transmembrane region" description="Helical" evidence="7">
    <location>
        <begin position="195"/>
        <end position="216"/>
    </location>
</feature>
<dbReference type="InterPro" id="IPR035906">
    <property type="entry name" value="MetI-like_sf"/>
</dbReference>
<keyword evidence="2 7" id="KW-0813">Transport</keyword>
<name>A0ABR9DMF0_9MICO</name>
<dbReference type="InterPro" id="IPR010065">
    <property type="entry name" value="AA_ABC_transptr_permease_3TM"/>
</dbReference>
<dbReference type="PANTHER" id="PTHR30614:SF36">
    <property type="entry name" value="ABC TRANSPORTER MEMBRANE-SPANNING PERMEASE-GLUTAMINE TRANSPORT"/>
    <property type="match status" value="1"/>
</dbReference>
<keyword evidence="10" id="KW-1185">Reference proteome</keyword>
<evidence type="ECO:0000259" key="8">
    <source>
        <dbReference type="PROSITE" id="PS50928"/>
    </source>
</evidence>
<evidence type="ECO:0000256" key="2">
    <source>
        <dbReference type="ARBA" id="ARBA00022448"/>
    </source>
</evidence>
<dbReference type="CDD" id="cd06261">
    <property type="entry name" value="TM_PBP2"/>
    <property type="match status" value="1"/>
</dbReference>
<evidence type="ECO:0000313" key="9">
    <source>
        <dbReference type="EMBL" id="MBD9698314.1"/>
    </source>
</evidence>
<dbReference type="EMBL" id="JACZDF010000001">
    <property type="protein sequence ID" value="MBD9698314.1"/>
    <property type="molecule type" value="Genomic_DNA"/>
</dbReference>
<evidence type="ECO:0000256" key="6">
    <source>
        <dbReference type="ARBA" id="ARBA00023136"/>
    </source>
</evidence>
<proteinExistence type="inferred from homology"/>
<reference evidence="9 10" key="1">
    <citation type="submission" date="2020-09" db="EMBL/GenBank/DDBJ databases">
        <title>Flavimobilis rhizosphaerae sp. nov., isolated from rhizosphere soil of Spartina alterniflora.</title>
        <authorList>
            <person name="Hanqin C."/>
        </authorList>
    </citation>
    <scope>NUCLEOTIDE SEQUENCE [LARGE SCALE GENOMIC DNA]</scope>
    <source>
        <strain evidence="9 10">GY 10621</strain>
    </source>
</reference>
<dbReference type="Pfam" id="PF00528">
    <property type="entry name" value="BPD_transp_1"/>
    <property type="match status" value="1"/>
</dbReference>
<evidence type="ECO:0000256" key="7">
    <source>
        <dbReference type="RuleBase" id="RU363032"/>
    </source>
</evidence>
<keyword evidence="3" id="KW-1003">Cell membrane</keyword>
<dbReference type="RefSeq" id="WP_192277390.1">
    <property type="nucleotide sequence ID" value="NZ_JACZDF010000001.1"/>
</dbReference>
<feature type="transmembrane region" description="Helical" evidence="7">
    <location>
        <begin position="26"/>
        <end position="48"/>
    </location>
</feature>